<feature type="compositionally biased region" description="Low complexity" evidence="1">
    <location>
        <begin position="200"/>
        <end position="210"/>
    </location>
</feature>
<gene>
    <name evidence="3" type="ORF">MMYC01_207507</name>
</gene>
<feature type="compositionally biased region" description="Acidic residues" evidence="1">
    <location>
        <begin position="188"/>
        <end position="199"/>
    </location>
</feature>
<accession>A0A175W0X7</accession>
<dbReference type="InterPro" id="IPR010730">
    <property type="entry name" value="HET"/>
</dbReference>
<dbReference type="Proteomes" id="UP000078237">
    <property type="component" value="Unassembled WGS sequence"/>
</dbReference>
<dbReference type="InterPro" id="IPR052895">
    <property type="entry name" value="HetReg/Transcr_Mod"/>
</dbReference>
<reference evidence="3 4" key="1">
    <citation type="journal article" date="2016" name="Genome Announc.">
        <title>Genome Sequence of Madurella mycetomatis mm55, Isolated from a Human Mycetoma Case in Sudan.</title>
        <authorList>
            <person name="Smit S."/>
            <person name="Derks M.F."/>
            <person name="Bervoets S."/>
            <person name="Fahal A."/>
            <person name="van Leeuwen W."/>
            <person name="van Belkum A."/>
            <person name="van de Sande W.W."/>
        </authorList>
    </citation>
    <scope>NUCLEOTIDE SEQUENCE [LARGE SCALE GENOMIC DNA]</scope>
    <source>
        <strain evidence="4">mm55</strain>
    </source>
</reference>
<keyword evidence="4" id="KW-1185">Reference proteome</keyword>
<comment type="caution">
    <text evidence="3">The sequence shown here is derived from an EMBL/GenBank/DDBJ whole genome shotgun (WGS) entry which is preliminary data.</text>
</comment>
<dbReference type="OrthoDB" id="3553147at2759"/>
<dbReference type="PANTHER" id="PTHR24148">
    <property type="entry name" value="ANKYRIN REPEAT DOMAIN-CONTAINING PROTEIN 39 HOMOLOG-RELATED"/>
    <property type="match status" value="1"/>
</dbReference>
<dbReference type="PANTHER" id="PTHR24148:SF64">
    <property type="entry name" value="HETEROKARYON INCOMPATIBILITY DOMAIN-CONTAINING PROTEIN"/>
    <property type="match status" value="1"/>
</dbReference>
<evidence type="ECO:0000256" key="1">
    <source>
        <dbReference type="SAM" id="MobiDB-lite"/>
    </source>
</evidence>
<sequence>MASPYEPLPNPTTIRVLLLAPGDPEDDIHCWLLPADLDADHDRFPLTTERPFTWSYPFNAKTPSGFRRYDLEIDCVFSPRDDDLIAFPQHPFQRYTALSYVWGSPEDPKHIILNGEIRFPVTRNLYEALHSLRAQEKEGQLRLMRRVYRQAEEVVAYLPMEAEDQKNVAELINRIQVAYLRYQGLEVDDGETEGNEADDTTSSTGTTSTSPKPQQEQVPAGEKSFLDALALAQQQARSLSKSRPEARFIEDFGLPPVNSPLWTSWRRLFASPYFRRIWILQEFALAPTLNLQLGANVSCDAMALIASRRYLVSASGVNNGAYLGHSAPGDPPHLSTLTIAGGRGLDAMTVERGWTRMWGDVSEEKAVDSGEIKGLERLVQKLSRARLFKATDERDKVYAIMGLAADGDDEVWKGLVSYAPDVTKWEVYTRFAKAMVQRGEGFEVLLQAGITEGGMKEGLPSWVPDWSDETCPSGEAKRDVPSPTTLIHLGDDNQLMIPGTFADEIQIVSDRAFVNPGARVSAGMKLEDLDQALWQGSLQVFVALITQGLNGDMESLAQQLLDRLVRAVTEGEDLFDILAQEDDPIERASLRKGFDLYAKLKVAMFSRQKKPTSEEQVEIILMDPVNNPHNLQTFMSRATWNAWGTRLCATKTGRIGLVPERTEVGDRVAVFDGCNVAFVLREDGSREDARRYKLVGHGYLCRREGERQAYDAAGGVAEIVSVV</sequence>
<dbReference type="STRING" id="100816.A0A175W0X7"/>
<feature type="region of interest" description="Disordered" evidence="1">
    <location>
        <begin position="188"/>
        <end position="219"/>
    </location>
</feature>
<dbReference type="Pfam" id="PF26639">
    <property type="entry name" value="Het-6_barrel"/>
    <property type="match status" value="1"/>
</dbReference>
<name>A0A175W0X7_9PEZI</name>
<organism evidence="3 4">
    <name type="scientific">Madurella mycetomatis</name>
    <dbReference type="NCBI Taxonomy" id="100816"/>
    <lineage>
        <taxon>Eukaryota</taxon>
        <taxon>Fungi</taxon>
        <taxon>Dikarya</taxon>
        <taxon>Ascomycota</taxon>
        <taxon>Pezizomycotina</taxon>
        <taxon>Sordariomycetes</taxon>
        <taxon>Sordariomycetidae</taxon>
        <taxon>Sordariales</taxon>
        <taxon>Sordariales incertae sedis</taxon>
        <taxon>Madurella</taxon>
    </lineage>
</organism>
<proteinExistence type="predicted"/>
<dbReference type="VEuPathDB" id="FungiDB:MMYC01_207507"/>
<dbReference type="AlphaFoldDB" id="A0A175W0X7"/>
<evidence type="ECO:0000259" key="2">
    <source>
        <dbReference type="Pfam" id="PF06985"/>
    </source>
</evidence>
<dbReference type="Pfam" id="PF06985">
    <property type="entry name" value="HET"/>
    <property type="match status" value="1"/>
</dbReference>
<dbReference type="EMBL" id="LCTW02000187">
    <property type="protein sequence ID" value="KXX76900.1"/>
    <property type="molecule type" value="Genomic_DNA"/>
</dbReference>
<feature type="domain" description="Heterokaryon incompatibility" evidence="2">
    <location>
        <begin position="95"/>
        <end position="282"/>
    </location>
</feature>
<evidence type="ECO:0000313" key="4">
    <source>
        <dbReference type="Proteomes" id="UP000078237"/>
    </source>
</evidence>
<evidence type="ECO:0000313" key="3">
    <source>
        <dbReference type="EMBL" id="KXX76900.1"/>
    </source>
</evidence>
<protein>
    <submittedName>
        <fullName evidence="3">Heterokaryon incompatibility protein 6, OR allele</fullName>
    </submittedName>
</protein>